<dbReference type="EC" id="3.1.1.32" evidence="7"/>
<evidence type="ECO:0000256" key="2">
    <source>
        <dbReference type="ARBA" id="ARBA00001604"/>
    </source>
</evidence>
<gene>
    <name evidence="20" type="ORF">MNBD_GAMMA09-2326</name>
</gene>
<evidence type="ECO:0000256" key="3">
    <source>
        <dbReference type="ARBA" id="ARBA00001913"/>
    </source>
</evidence>
<keyword evidence="16" id="KW-0443">Lipid metabolism</keyword>
<dbReference type="GO" id="GO:0005509">
    <property type="term" value="F:calcium ion binding"/>
    <property type="evidence" value="ECO:0007669"/>
    <property type="project" value="TreeGrafter"/>
</dbReference>
<evidence type="ECO:0000256" key="14">
    <source>
        <dbReference type="ARBA" id="ARBA00022837"/>
    </source>
</evidence>
<dbReference type="InterPro" id="IPR003187">
    <property type="entry name" value="PLipase_A1"/>
</dbReference>
<evidence type="ECO:0000256" key="10">
    <source>
        <dbReference type="ARBA" id="ARBA00022692"/>
    </source>
</evidence>
<keyword evidence="10" id="KW-0812">Transmembrane</keyword>
<dbReference type="SUPFAM" id="SSF56931">
    <property type="entry name" value="Outer membrane phospholipase A (OMPLA)"/>
    <property type="match status" value="1"/>
</dbReference>
<comment type="catalytic activity">
    <reaction evidence="1">
        <text>a 1,2-diacyl-sn-glycero-3-phosphocholine + H2O = a 2-acyl-sn-glycero-3-phosphocholine + a fatty acid + H(+)</text>
        <dbReference type="Rhea" id="RHEA:18689"/>
        <dbReference type="ChEBI" id="CHEBI:15377"/>
        <dbReference type="ChEBI" id="CHEBI:15378"/>
        <dbReference type="ChEBI" id="CHEBI:28868"/>
        <dbReference type="ChEBI" id="CHEBI:57643"/>
        <dbReference type="ChEBI" id="CHEBI:57875"/>
        <dbReference type="EC" id="3.1.1.32"/>
    </reaction>
</comment>
<evidence type="ECO:0000256" key="6">
    <source>
        <dbReference type="ARBA" id="ARBA00011702"/>
    </source>
</evidence>
<comment type="similarity">
    <text evidence="5">Belongs to the phospholipase A1 family.</text>
</comment>
<evidence type="ECO:0000256" key="18">
    <source>
        <dbReference type="ARBA" id="ARBA00023237"/>
    </source>
</evidence>
<evidence type="ECO:0000256" key="16">
    <source>
        <dbReference type="ARBA" id="ARBA00023098"/>
    </source>
</evidence>
<dbReference type="EC" id="3.1.1.4" evidence="8"/>
<keyword evidence="13 20" id="KW-0378">Hydrolase</keyword>
<evidence type="ECO:0000313" key="20">
    <source>
        <dbReference type="EMBL" id="VAW69774.1"/>
    </source>
</evidence>
<reference evidence="20" key="1">
    <citation type="submission" date="2018-06" db="EMBL/GenBank/DDBJ databases">
        <authorList>
            <person name="Zhirakovskaya E."/>
        </authorList>
    </citation>
    <scope>NUCLEOTIDE SEQUENCE</scope>
</reference>
<name>A0A3B0YLH6_9ZZZZ</name>
<dbReference type="InterPro" id="IPR036541">
    <property type="entry name" value="PLipase_A1_sf"/>
</dbReference>
<keyword evidence="14" id="KW-0106">Calcium</keyword>
<keyword evidence="15" id="KW-0442">Lipid degradation</keyword>
<dbReference type="CDD" id="cd00541">
    <property type="entry name" value="OMPLA"/>
    <property type="match status" value="1"/>
</dbReference>
<evidence type="ECO:0000256" key="9">
    <source>
        <dbReference type="ARBA" id="ARBA00022452"/>
    </source>
</evidence>
<dbReference type="EMBL" id="UOFI01000173">
    <property type="protein sequence ID" value="VAW69774.1"/>
    <property type="molecule type" value="Genomic_DNA"/>
</dbReference>
<evidence type="ECO:0000256" key="15">
    <source>
        <dbReference type="ARBA" id="ARBA00022963"/>
    </source>
</evidence>
<dbReference type="AlphaFoldDB" id="A0A3B0YLH6"/>
<comment type="subcellular location">
    <subcellularLocation>
        <location evidence="4">Cell outer membrane</location>
        <topology evidence="4">Multi-pass membrane protein</topology>
    </subcellularLocation>
</comment>
<evidence type="ECO:0000256" key="7">
    <source>
        <dbReference type="ARBA" id="ARBA00013179"/>
    </source>
</evidence>
<dbReference type="PANTHER" id="PTHR40457:SF1">
    <property type="entry name" value="PHOSPHOLIPASE A1"/>
    <property type="match status" value="1"/>
</dbReference>
<keyword evidence="17" id="KW-0472">Membrane</keyword>
<evidence type="ECO:0000256" key="12">
    <source>
        <dbReference type="ARBA" id="ARBA00022729"/>
    </source>
</evidence>
<accession>A0A3B0YLH6</accession>
<evidence type="ECO:0000256" key="5">
    <source>
        <dbReference type="ARBA" id="ARBA00010525"/>
    </source>
</evidence>
<dbReference type="GO" id="GO:0004623">
    <property type="term" value="F:phospholipase A2 activity"/>
    <property type="evidence" value="ECO:0007669"/>
    <property type="project" value="UniProtKB-EC"/>
</dbReference>
<evidence type="ECO:0000256" key="11">
    <source>
        <dbReference type="ARBA" id="ARBA00022723"/>
    </source>
</evidence>
<dbReference type="PRINTS" id="PR01486">
    <property type="entry name" value="PHPHLIPASEA1"/>
</dbReference>
<sequence>MKYYAVITDLKQLAGIILAFALLSTATSAELDEYHNCVLQETEHASENQLAAEIKKRCKDTNISTTADNTATDEHSPIRARMQIEQKNQFKPFTLMAYKPNFVLAATYNTSGYNSDLYQQEFNDPSLNFDKSEAQFQISIKTPLIVNLFKKDIILYAGYTNRSFWQVYNSDISRPFRETNHEPEIWLQSANNTKIFGFSNRINMIGVSHQSNGRGSVLSRSWNRIYANFAFEKQNFIFSMKLWSRFKESPATDDNPNITDYMGHGELRAVYTLRNNTFSLMSRNNIESGFDKGATELSWSFPFGNREDLRGYIQIFTGYGESLIDYDQSVNRIGVGVSLSDWL</sequence>
<evidence type="ECO:0000256" key="13">
    <source>
        <dbReference type="ARBA" id="ARBA00022801"/>
    </source>
</evidence>
<dbReference type="Gene3D" id="2.40.230.10">
    <property type="entry name" value="Phospholipase A1"/>
    <property type="match status" value="1"/>
</dbReference>
<dbReference type="GO" id="GO:0009279">
    <property type="term" value="C:cell outer membrane"/>
    <property type="evidence" value="ECO:0007669"/>
    <property type="project" value="UniProtKB-SubCell"/>
</dbReference>
<comment type="cofactor">
    <cofactor evidence="3">
        <name>Ca(2+)</name>
        <dbReference type="ChEBI" id="CHEBI:29108"/>
    </cofactor>
</comment>
<evidence type="ECO:0000256" key="17">
    <source>
        <dbReference type="ARBA" id="ARBA00023136"/>
    </source>
</evidence>
<dbReference type="Pfam" id="PF02253">
    <property type="entry name" value="PLA1"/>
    <property type="match status" value="1"/>
</dbReference>
<keyword evidence="12" id="KW-0732">Signal</keyword>
<comment type="catalytic activity">
    <reaction evidence="2">
        <text>a 1,2-diacyl-sn-glycero-3-phosphocholine + H2O = a 1-acyl-sn-glycero-3-phosphocholine + a fatty acid + H(+)</text>
        <dbReference type="Rhea" id="RHEA:15801"/>
        <dbReference type="ChEBI" id="CHEBI:15377"/>
        <dbReference type="ChEBI" id="CHEBI:15378"/>
        <dbReference type="ChEBI" id="CHEBI:28868"/>
        <dbReference type="ChEBI" id="CHEBI:57643"/>
        <dbReference type="ChEBI" id="CHEBI:58168"/>
        <dbReference type="EC" id="3.1.1.4"/>
    </reaction>
</comment>
<evidence type="ECO:0000256" key="4">
    <source>
        <dbReference type="ARBA" id="ARBA00004571"/>
    </source>
</evidence>
<organism evidence="20">
    <name type="scientific">hydrothermal vent metagenome</name>
    <dbReference type="NCBI Taxonomy" id="652676"/>
    <lineage>
        <taxon>unclassified sequences</taxon>
        <taxon>metagenomes</taxon>
        <taxon>ecological metagenomes</taxon>
    </lineage>
</organism>
<dbReference type="PANTHER" id="PTHR40457">
    <property type="entry name" value="PHOSPHOLIPASE A1"/>
    <property type="match status" value="1"/>
</dbReference>
<dbReference type="GO" id="GO:0008970">
    <property type="term" value="F:phospholipase A1 activity"/>
    <property type="evidence" value="ECO:0007669"/>
    <property type="project" value="UniProtKB-EC"/>
</dbReference>
<comment type="subunit">
    <text evidence="6">Homodimer; dimerization is reversible, and the dimeric form is the active one.</text>
</comment>
<keyword evidence="11" id="KW-0479">Metal-binding</keyword>
<protein>
    <recommendedName>
        <fullName evidence="19">Phosphatidylcholine 1-acylhydrolase</fullName>
        <ecNumber evidence="7">3.1.1.32</ecNumber>
        <ecNumber evidence="8">3.1.1.4</ecNumber>
    </recommendedName>
</protein>
<evidence type="ECO:0000256" key="8">
    <source>
        <dbReference type="ARBA" id="ARBA00013278"/>
    </source>
</evidence>
<proteinExistence type="inferred from homology"/>
<keyword evidence="9" id="KW-1134">Transmembrane beta strand</keyword>
<evidence type="ECO:0000256" key="1">
    <source>
        <dbReference type="ARBA" id="ARBA00000111"/>
    </source>
</evidence>
<keyword evidence="18" id="KW-0998">Cell outer membrane</keyword>
<evidence type="ECO:0000256" key="19">
    <source>
        <dbReference type="ARBA" id="ARBA00032375"/>
    </source>
</evidence>
<dbReference type="GO" id="GO:0016042">
    <property type="term" value="P:lipid catabolic process"/>
    <property type="evidence" value="ECO:0007669"/>
    <property type="project" value="UniProtKB-KW"/>
</dbReference>